<dbReference type="EMBL" id="CABVLU010000003">
    <property type="protein sequence ID" value="VVT54013.1"/>
    <property type="molecule type" value="Genomic_DNA"/>
</dbReference>
<protein>
    <submittedName>
        <fullName evidence="2">Uncharacterized protein</fullName>
    </submittedName>
</protein>
<feature type="region of interest" description="Disordered" evidence="1">
    <location>
        <begin position="443"/>
        <end position="462"/>
    </location>
</feature>
<sequence length="577" mass="62420">MNNTSVDIIPPDRENFSQHQRNTSLSQPAVTNSSEYQQKHPTTAQLQIQSNQSAQGSSSTTTPNFRPRHGQHSSLSSIPSSHYSPTRNALSSQSVFHSPSRNSWQGASPSPYFPPPQNAYTSNNSPASPSTSVHQIIQFHHWQPNQQKSTTSPKKDGSINVLAEEPSSIKRRKSVTVSSDRTISPSPTKSISTTTPSASGAMVSASAYSRRRGMHSRNKSETSVLRGDSLSRMSLYSSPSASASSVSISSLSRKVAEEENGDTSQSSSLTQGTNQQPQSQNSQVIGPHSSSLHPAKSDLYSHITSESSKALINATGTRSPIKTNSNVDDPQKEFTKEDSRTSLETSVTSPILVAPRPRLAGKGVSGISSDSIGLKSSSSVNSEEFISSNANFRSYSTHSEFVSTPVSKNSSRISNASGFNFLASVAADSQRLEPLSQKSEQKLLPRFQEPHDGIKGSSLLNRLSKDELNSEFTYPVRKAEKSPVPSKKSFSTSTNSQVDNLQSTLKNSQDNKKENDISSVDEPKDNNGTSMTYKESKEPKPLISTGEENSDDKSDDGEELSKSKQSKKHGVGFIIDD</sequence>
<feature type="compositionally biased region" description="Polar residues" evidence="1">
    <location>
        <begin position="143"/>
        <end position="152"/>
    </location>
</feature>
<feature type="compositionally biased region" description="Basic and acidic residues" evidence="1">
    <location>
        <begin position="443"/>
        <end position="454"/>
    </location>
</feature>
<dbReference type="GeneID" id="43582678"/>
<gene>
    <name evidence="2" type="ORF">SAPINGB_P003863</name>
</gene>
<feature type="compositionally biased region" description="Low complexity" evidence="1">
    <location>
        <begin position="230"/>
        <end position="252"/>
    </location>
</feature>
<feature type="compositionally biased region" description="Low complexity" evidence="1">
    <location>
        <begin position="182"/>
        <end position="197"/>
    </location>
</feature>
<feature type="compositionally biased region" description="Polar residues" evidence="1">
    <location>
        <begin position="262"/>
        <end position="292"/>
    </location>
</feature>
<keyword evidence="3" id="KW-1185">Reference proteome</keyword>
<feature type="compositionally biased region" description="Polar residues" evidence="1">
    <location>
        <begin position="314"/>
        <end position="328"/>
    </location>
</feature>
<feature type="compositionally biased region" description="Low complexity" evidence="1">
    <location>
        <begin position="73"/>
        <end position="84"/>
    </location>
</feature>
<evidence type="ECO:0000313" key="3">
    <source>
        <dbReference type="Proteomes" id="UP000398389"/>
    </source>
</evidence>
<feature type="region of interest" description="Disordered" evidence="1">
    <location>
        <begin position="474"/>
        <end position="577"/>
    </location>
</feature>
<organism evidence="2 3">
    <name type="scientific">Magnusiomyces paraingens</name>
    <dbReference type="NCBI Taxonomy" id="2606893"/>
    <lineage>
        <taxon>Eukaryota</taxon>
        <taxon>Fungi</taxon>
        <taxon>Dikarya</taxon>
        <taxon>Ascomycota</taxon>
        <taxon>Saccharomycotina</taxon>
        <taxon>Dipodascomycetes</taxon>
        <taxon>Dipodascales</taxon>
        <taxon>Dipodascaceae</taxon>
        <taxon>Magnusiomyces</taxon>
    </lineage>
</organism>
<evidence type="ECO:0000313" key="2">
    <source>
        <dbReference type="EMBL" id="VVT54013.1"/>
    </source>
</evidence>
<dbReference type="RefSeq" id="XP_031854469.1">
    <property type="nucleotide sequence ID" value="XM_031998578.1"/>
</dbReference>
<feature type="region of interest" description="Disordered" evidence="1">
    <location>
        <begin position="314"/>
        <end position="343"/>
    </location>
</feature>
<feature type="compositionally biased region" description="Polar residues" evidence="1">
    <location>
        <begin position="85"/>
        <end position="108"/>
    </location>
</feature>
<dbReference type="AlphaFoldDB" id="A0A5E8BRM6"/>
<feature type="compositionally biased region" description="Polar residues" evidence="1">
    <location>
        <begin position="488"/>
        <end position="508"/>
    </location>
</feature>
<evidence type="ECO:0000256" key="1">
    <source>
        <dbReference type="SAM" id="MobiDB-lite"/>
    </source>
</evidence>
<dbReference type="Proteomes" id="UP000398389">
    <property type="component" value="Unassembled WGS sequence"/>
</dbReference>
<feature type="compositionally biased region" description="Low complexity" evidence="1">
    <location>
        <begin position="119"/>
        <end position="132"/>
    </location>
</feature>
<feature type="compositionally biased region" description="Acidic residues" evidence="1">
    <location>
        <begin position="548"/>
        <end position="558"/>
    </location>
</feature>
<reference evidence="2 3" key="1">
    <citation type="submission" date="2019-09" db="EMBL/GenBank/DDBJ databases">
        <authorList>
            <person name="Brejova B."/>
        </authorList>
    </citation>
    <scope>NUCLEOTIDE SEQUENCE [LARGE SCALE GENOMIC DNA]</scope>
</reference>
<feature type="compositionally biased region" description="Polar residues" evidence="1">
    <location>
        <begin position="17"/>
        <end position="64"/>
    </location>
</feature>
<feature type="compositionally biased region" description="Basic and acidic residues" evidence="1">
    <location>
        <begin position="509"/>
        <end position="525"/>
    </location>
</feature>
<feature type="region of interest" description="Disordered" evidence="1">
    <location>
        <begin position="1"/>
        <end position="295"/>
    </location>
</feature>
<proteinExistence type="predicted"/>
<name>A0A5E8BRM6_9ASCO</name>
<accession>A0A5E8BRM6</accession>
<feature type="compositionally biased region" description="Basic and acidic residues" evidence="1">
    <location>
        <begin position="329"/>
        <end position="341"/>
    </location>
</feature>